<dbReference type="Pfam" id="PF09954">
    <property type="entry name" value="DUF2188"/>
    <property type="match status" value="1"/>
</dbReference>
<dbReference type="InterPro" id="IPR018691">
    <property type="entry name" value="DUF2188"/>
</dbReference>
<dbReference type="EMBL" id="JBHLTP010000010">
    <property type="protein sequence ID" value="MFC0524267.1"/>
    <property type="molecule type" value="Genomic_DNA"/>
</dbReference>
<dbReference type="Proteomes" id="UP001589836">
    <property type="component" value="Unassembled WGS sequence"/>
</dbReference>
<organism evidence="1 2">
    <name type="scientific">Pontibacillus salicampi</name>
    <dbReference type="NCBI Taxonomy" id="1449801"/>
    <lineage>
        <taxon>Bacteria</taxon>
        <taxon>Bacillati</taxon>
        <taxon>Bacillota</taxon>
        <taxon>Bacilli</taxon>
        <taxon>Bacillales</taxon>
        <taxon>Bacillaceae</taxon>
        <taxon>Pontibacillus</taxon>
    </lineage>
</organism>
<evidence type="ECO:0000313" key="2">
    <source>
        <dbReference type="Proteomes" id="UP001589836"/>
    </source>
</evidence>
<protein>
    <submittedName>
        <fullName evidence="1">DUF2188 domain-containing protein</fullName>
    </submittedName>
</protein>
<accession>A0ABV6LPN6</accession>
<gene>
    <name evidence="1" type="ORF">ACFFGV_11890</name>
</gene>
<proteinExistence type="predicted"/>
<keyword evidence="2" id="KW-1185">Reference proteome</keyword>
<comment type="caution">
    <text evidence="1">The sequence shown here is derived from an EMBL/GenBank/DDBJ whole genome shotgun (WGS) entry which is preliminary data.</text>
</comment>
<name>A0ABV6LPN6_9BACI</name>
<reference evidence="1 2" key="1">
    <citation type="submission" date="2024-09" db="EMBL/GenBank/DDBJ databases">
        <authorList>
            <person name="Sun Q."/>
            <person name="Mori K."/>
        </authorList>
    </citation>
    <scope>NUCLEOTIDE SEQUENCE [LARGE SCALE GENOMIC DNA]</scope>
    <source>
        <strain evidence="1 2">NCAIM B.02529</strain>
    </source>
</reference>
<evidence type="ECO:0000313" key="1">
    <source>
        <dbReference type="EMBL" id="MFC0524267.1"/>
    </source>
</evidence>
<dbReference type="RefSeq" id="WP_377348073.1">
    <property type="nucleotide sequence ID" value="NZ_JBHLTP010000010.1"/>
</dbReference>
<sequence length="66" mass="7733">MKEYTVEPNKNTTGWFVKIEGVAPEDEYIDRDEAVAKAEEYAQNNKPSKVYIMDKFHNVEDERSFS</sequence>